<comment type="caution">
    <text evidence="1">The sequence shown here is derived from an EMBL/GenBank/DDBJ whole genome shotgun (WGS) entry which is preliminary data.</text>
</comment>
<evidence type="ECO:0000313" key="1">
    <source>
        <dbReference type="EMBL" id="KAJ8958357.1"/>
    </source>
</evidence>
<evidence type="ECO:0008006" key="3">
    <source>
        <dbReference type="Google" id="ProtNLM"/>
    </source>
</evidence>
<evidence type="ECO:0000313" key="2">
    <source>
        <dbReference type="Proteomes" id="UP001162156"/>
    </source>
</evidence>
<organism evidence="1 2">
    <name type="scientific">Rhamnusium bicolor</name>
    <dbReference type="NCBI Taxonomy" id="1586634"/>
    <lineage>
        <taxon>Eukaryota</taxon>
        <taxon>Metazoa</taxon>
        <taxon>Ecdysozoa</taxon>
        <taxon>Arthropoda</taxon>
        <taxon>Hexapoda</taxon>
        <taxon>Insecta</taxon>
        <taxon>Pterygota</taxon>
        <taxon>Neoptera</taxon>
        <taxon>Endopterygota</taxon>
        <taxon>Coleoptera</taxon>
        <taxon>Polyphaga</taxon>
        <taxon>Cucujiformia</taxon>
        <taxon>Chrysomeloidea</taxon>
        <taxon>Cerambycidae</taxon>
        <taxon>Lepturinae</taxon>
        <taxon>Rhagiini</taxon>
        <taxon>Rhamnusium</taxon>
    </lineage>
</organism>
<proteinExistence type="predicted"/>
<sequence>MKRNARLSLRQPEATSLARMKAFSKESVGEYFNLLERLVDKYELNGTRMYNMDENGFATVQKKSQKALGFKGKHQVGAVSSGERRVNTTVVCCVSAAGSYIPPMFIFKRKQYAPELERGAPAGSEIVI</sequence>
<dbReference type="EMBL" id="JANEYF010001731">
    <property type="protein sequence ID" value="KAJ8958357.1"/>
    <property type="molecule type" value="Genomic_DNA"/>
</dbReference>
<accession>A0AAV8Z4Q6</accession>
<dbReference type="Proteomes" id="UP001162156">
    <property type="component" value="Unassembled WGS sequence"/>
</dbReference>
<protein>
    <recommendedName>
        <fullName evidence="3">Transposase</fullName>
    </recommendedName>
</protein>
<gene>
    <name evidence="1" type="ORF">NQ314_006418</name>
</gene>
<dbReference type="AlphaFoldDB" id="A0AAV8Z4Q6"/>
<name>A0AAV8Z4Q6_9CUCU</name>
<reference evidence="1" key="1">
    <citation type="journal article" date="2023" name="Insect Mol. Biol.">
        <title>Genome sequencing provides insights into the evolution of gene families encoding plant cell wall-degrading enzymes in longhorned beetles.</title>
        <authorList>
            <person name="Shin N.R."/>
            <person name="Okamura Y."/>
            <person name="Kirsch R."/>
            <person name="Pauchet Y."/>
        </authorList>
    </citation>
    <scope>NUCLEOTIDE SEQUENCE</scope>
    <source>
        <strain evidence="1">RBIC_L_NR</strain>
    </source>
</reference>
<keyword evidence="2" id="KW-1185">Reference proteome</keyword>